<accession>A0A927BH18</accession>
<dbReference type="EMBL" id="JACXAD010000033">
    <property type="protein sequence ID" value="MBD2770311.1"/>
    <property type="molecule type" value="Genomic_DNA"/>
</dbReference>
<comment type="caution">
    <text evidence="1">The sequence shown here is derived from an EMBL/GenBank/DDBJ whole genome shotgun (WGS) entry which is preliminary data.</text>
</comment>
<evidence type="ECO:0000313" key="2">
    <source>
        <dbReference type="Proteomes" id="UP000612233"/>
    </source>
</evidence>
<reference evidence="1" key="1">
    <citation type="submission" date="2020-09" db="EMBL/GenBank/DDBJ databases">
        <authorList>
            <person name="Kim M.K."/>
        </authorList>
    </citation>
    <scope>NUCLEOTIDE SEQUENCE</scope>
    <source>
        <strain evidence="1">BT664</strain>
    </source>
</reference>
<name>A0A927BH18_9BACT</name>
<gene>
    <name evidence="1" type="ORF">IC235_20685</name>
</gene>
<protein>
    <submittedName>
        <fullName evidence="1">Uncharacterized protein</fullName>
    </submittedName>
</protein>
<evidence type="ECO:0000313" key="1">
    <source>
        <dbReference type="EMBL" id="MBD2770311.1"/>
    </source>
</evidence>
<proteinExistence type="predicted"/>
<keyword evidence="2" id="KW-1185">Reference proteome</keyword>
<dbReference type="AlphaFoldDB" id="A0A927BH18"/>
<dbReference type="Gene3D" id="2.180.10.10">
    <property type="entry name" value="RHS repeat-associated core"/>
    <property type="match status" value="1"/>
</dbReference>
<dbReference type="RefSeq" id="WP_191007120.1">
    <property type="nucleotide sequence ID" value="NZ_JACXAD010000033.1"/>
</dbReference>
<organism evidence="1 2">
    <name type="scientific">Hymenobacter montanus</name>
    <dbReference type="NCBI Taxonomy" id="2771359"/>
    <lineage>
        <taxon>Bacteria</taxon>
        <taxon>Pseudomonadati</taxon>
        <taxon>Bacteroidota</taxon>
        <taxon>Cytophagia</taxon>
        <taxon>Cytophagales</taxon>
        <taxon>Hymenobacteraceae</taxon>
        <taxon>Hymenobacter</taxon>
    </lineage>
</organism>
<dbReference type="Proteomes" id="UP000612233">
    <property type="component" value="Unassembled WGS sequence"/>
</dbReference>
<sequence length="63" mass="7316">MAGGSAFVERAASTRTYTQRYGYNLLGNITHVRHSGASAYTRQFIYGFNRHWEDLMRLFNVVR</sequence>